<dbReference type="Proteomes" id="UP000199580">
    <property type="component" value="Unassembled WGS sequence"/>
</dbReference>
<evidence type="ECO:0000313" key="1">
    <source>
        <dbReference type="EMBL" id="SDK40876.1"/>
    </source>
</evidence>
<dbReference type="STRING" id="1128970.SAMN04487935_3292"/>
<dbReference type="EMBL" id="FNEZ01000006">
    <property type="protein sequence ID" value="SDK40876.1"/>
    <property type="molecule type" value="Genomic_DNA"/>
</dbReference>
<name>A0A1G9BN45_9FLAO</name>
<sequence length="44" mass="5547">MYYSVSYNDLFRGFIMNIFFNNPNIDNTFQIYFEYQRELITFTR</sequence>
<accession>A0A1G9BN45</accession>
<protein>
    <submittedName>
        <fullName evidence="1">Uncharacterized protein</fullName>
    </submittedName>
</protein>
<organism evidence="1 2">
    <name type="scientific">Flavobacterium noncentrifugens</name>
    <dbReference type="NCBI Taxonomy" id="1128970"/>
    <lineage>
        <taxon>Bacteria</taxon>
        <taxon>Pseudomonadati</taxon>
        <taxon>Bacteroidota</taxon>
        <taxon>Flavobacteriia</taxon>
        <taxon>Flavobacteriales</taxon>
        <taxon>Flavobacteriaceae</taxon>
        <taxon>Flavobacterium</taxon>
    </lineage>
</organism>
<reference evidence="1 2" key="1">
    <citation type="submission" date="2016-10" db="EMBL/GenBank/DDBJ databases">
        <authorList>
            <person name="de Groot N.N."/>
        </authorList>
    </citation>
    <scope>NUCLEOTIDE SEQUENCE [LARGE SCALE GENOMIC DNA]</scope>
    <source>
        <strain evidence="1 2">CGMCC 1.10076</strain>
    </source>
</reference>
<proteinExistence type="predicted"/>
<gene>
    <name evidence="1" type="ORF">SAMN04487935_3292</name>
</gene>
<dbReference type="AlphaFoldDB" id="A0A1G9BN45"/>
<evidence type="ECO:0000313" key="2">
    <source>
        <dbReference type="Proteomes" id="UP000199580"/>
    </source>
</evidence>
<keyword evidence="2" id="KW-1185">Reference proteome</keyword>